<feature type="transmembrane region" description="Helical" evidence="2">
    <location>
        <begin position="169"/>
        <end position="191"/>
    </location>
</feature>
<gene>
    <name evidence="3" type="ORF">PPSIR1_36142</name>
</gene>
<sequence>MRLFDPEPPPFDPLEWERKPLAERVRMACQAWAEQGFGAPAFIFAAYALKIAAYVGVWFLLCWRTPGLGAPGELLDWWAEPLALQQALVWSLTFEILGLGCGSGPLTGRYLPPVGGALYFLRPGTIKLPVFEGAPIIGEARRSWLDVGLYAGALAALGWTMLWPGAAPWQLWLLLALVPALGVLDKTLFLAARAEHFWVMLACLAWTGIDADSGSGWIASTKVVALALWFWAGVSKLNHHFPSVVCVMASNNPTMPFPGLRRRLYRAFPDDLRPSTLSVVLAHAGTAIELGVPLLLALGHAAPHWVWLAGIVGMLYLHGYITSNVPMGVPLEWNVVVVYGGLVLFAGHPEVAPFAGLDPALIAFLISSVIAVPLVGNLFPDRVSFLLAMRYYAGNWPVGLWLFRGDKLDELEALTKSAGWLEDQLAPFYAREVFVGLYAKSLAFRFMHLHGRAFARLIPRAVGEAEVEDYFIVEGELVGGMALGWNFGEGHLHNEQLLRAVQAQCGFAEGELRCIFLEPQALGGRRQKWRIVDAATGLVEAGEVEIASLVDEQPWDGLSLGSGPSRPGVEGSNSSADL</sequence>
<comment type="caution">
    <text evidence="3">The sequence shown here is derived from an EMBL/GenBank/DDBJ whole genome shotgun (WGS) entry which is preliminary data.</text>
</comment>
<dbReference type="STRING" id="391625.PPSIR1_36142"/>
<feature type="compositionally biased region" description="Low complexity" evidence="1">
    <location>
        <begin position="557"/>
        <end position="568"/>
    </location>
</feature>
<feature type="transmembrane region" description="Helical" evidence="2">
    <location>
        <begin position="41"/>
        <end position="61"/>
    </location>
</feature>
<evidence type="ECO:0000313" key="3">
    <source>
        <dbReference type="EMBL" id="EDM80197.1"/>
    </source>
</evidence>
<keyword evidence="2" id="KW-1133">Transmembrane helix</keyword>
<protein>
    <recommendedName>
        <fullName evidence="5">DUF3556 domain-containing protein</fullName>
    </recommendedName>
</protein>
<dbReference type="eggNOG" id="ENOG502Z7M2">
    <property type="taxonomic scope" value="Bacteria"/>
</dbReference>
<dbReference type="Pfam" id="PF12077">
    <property type="entry name" value="DUF3556"/>
    <property type="match status" value="1"/>
</dbReference>
<dbReference type="Proteomes" id="UP000005801">
    <property type="component" value="Unassembled WGS sequence"/>
</dbReference>
<evidence type="ECO:0000313" key="4">
    <source>
        <dbReference type="Proteomes" id="UP000005801"/>
    </source>
</evidence>
<dbReference type="AlphaFoldDB" id="A6G207"/>
<evidence type="ECO:0000256" key="1">
    <source>
        <dbReference type="SAM" id="MobiDB-lite"/>
    </source>
</evidence>
<feature type="transmembrane region" description="Helical" evidence="2">
    <location>
        <begin position="304"/>
        <end position="322"/>
    </location>
</feature>
<keyword evidence="2" id="KW-0472">Membrane</keyword>
<dbReference type="InterPro" id="IPR021941">
    <property type="entry name" value="DUF3556_TM"/>
</dbReference>
<feature type="transmembrane region" description="Helical" evidence="2">
    <location>
        <begin position="360"/>
        <end position="380"/>
    </location>
</feature>
<reference evidence="3 4" key="1">
    <citation type="submission" date="2007-06" db="EMBL/GenBank/DDBJ databases">
        <authorList>
            <person name="Shimkets L."/>
            <person name="Ferriera S."/>
            <person name="Johnson J."/>
            <person name="Kravitz S."/>
            <person name="Beeson K."/>
            <person name="Sutton G."/>
            <person name="Rogers Y.-H."/>
            <person name="Friedman R."/>
            <person name="Frazier M."/>
            <person name="Venter J.C."/>
        </authorList>
    </citation>
    <scope>NUCLEOTIDE SEQUENCE [LARGE SCALE GENOMIC DNA]</scope>
    <source>
        <strain evidence="3 4">SIR-1</strain>
    </source>
</reference>
<name>A6G207_9BACT</name>
<dbReference type="RefSeq" id="WP_006970756.1">
    <property type="nucleotide sequence ID" value="NZ_ABCS01000013.1"/>
</dbReference>
<keyword evidence="2" id="KW-0812">Transmembrane</keyword>
<accession>A6G207</accession>
<evidence type="ECO:0000256" key="2">
    <source>
        <dbReference type="SAM" id="Phobius"/>
    </source>
</evidence>
<dbReference type="EMBL" id="ABCS01000013">
    <property type="protein sequence ID" value="EDM80197.1"/>
    <property type="molecule type" value="Genomic_DNA"/>
</dbReference>
<feature type="region of interest" description="Disordered" evidence="1">
    <location>
        <begin position="557"/>
        <end position="578"/>
    </location>
</feature>
<proteinExistence type="predicted"/>
<feature type="transmembrane region" description="Helical" evidence="2">
    <location>
        <begin position="276"/>
        <end position="298"/>
    </location>
</feature>
<organism evidence="3 4">
    <name type="scientific">Plesiocystis pacifica SIR-1</name>
    <dbReference type="NCBI Taxonomy" id="391625"/>
    <lineage>
        <taxon>Bacteria</taxon>
        <taxon>Pseudomonadati</taxon>
        <taxon>Myxococcota</taxon>
        <taxon>Polyangia</taxon>
        <taxon>Nannocystales</taxon>
        <taxon>Nannocystaceae</taxon>
        <taxon>Plesiocystis</taxon>
    </lineage>
</organism>
<keyword evidence="4" id="KW-1185">Reference proteome</keyword>
<evidence type="ECO:0008006" key="5">
    <source>
        <dbReference type="Google" id="ProtNLM"/>
    </source>
</evidence>
<feature type="transmembrane region" description="Helical" evidence="2">
    <location>
        <begin position="144"/>
        <end position="163"/>
    </location>
</feature>